<feature type="compositionally biased region" description="Basic and acidic residues" evidence="1">
    <location>
        <begin position="20"/>
        <end position="37"/>
    </location>
</feature>
<feature type="compositionally biased region" description="Acidic residues" evidence="1">
    <location>
        <begin position="75"/>
        <end position="103"/>
    </location>
</feature>
<organism evidence="2 3">
    <name type="scientific">Streptomyces yokosukanensis</name>
    <dbReference type="NCBI Taxonomy" id="67386"/>
    <lineage>
        <taxon>Bacteria</taxon>
        <taxon>Bacillati</taxon>
        <taxon>Actinomycetota</taxon>
        <taxon>Actinomycetes</taxon>
        <taxon>Kitasatosporales</taxon>
        <taxon>Streptomycetaceae</taxon>
        <taxon>Streptomyces</taxon>
    </lineage>
</organism>
<proteinExistence type="predicted"/>
<reference evidence="2 3" key="1">
    <citation type="submission" date="2015-10" db="EMBL/GenBank/DDBJ databases">
        <title>Draft genome sequence of Streptomyces yokosukanensis DSM 40224, type strain for the species Streptomyces yokosukanensis.</title>
        <authorList>
            <person name="Ruckert C."/>
            <person name="Winkler A."/>
            <person name="Kalinowski J."/>
            <person name="Kampfer P."/>
            <person name="Glaeser S."/>
        </authorList>
    </citation>
    <scope>NUCLEOTIDE SEQUENCE [LARGE SCALE GENOMIC DNA]</scope>
    <source>
        <strain evidence="2 3">DSM 40224</strain>
    </source>
</reference>
<dbReference type="STRING" id="67386.AQI95_21170"/>
<feature type="compositionally biased region" description="Basic and acidic residues" evidence="1">
    <location>
        <begin position="51"/>
        <end position="62"/>
    </location>
</feature>
<feature type="compositionally biased region" description="Basic and acidic residues" evidence="1">
    <location>
        <begin position="152"/>
        <end position="162"/>
    </location>
</feature>
<dbReference type="AlphaFoldDB" id="A0A101P309"/>
<accession>A0A101P309</accession>
<feature type="region of interest" description="Disordered" evidence="1">
    <location>
        <begin position="1"/>
        <end position="162"/>
    </location>
</feature>
<evidence type="ECO:0000256" key="1">
    <source>
        <dbReference type="SAM" id="MobiDB-lite"/>
    </source>
</evidence>
<sequence>MSNVNRPVAPSAAAHAARIRARDEEWASASGERDTRQTYEIYGERAAAQARADEELREGARKRELRARGVWVPDDASEEEGDREEYDQAEEYEDEEPETDEEPVSTAERYAARERKRQQAERAATLAAHRGAVRTLGPQGHQQAAKLAQPHRYADRWQKPAS</sequence>
<dbReference type="RefSeq" id="WP_067125714.1">
    <property type="nucleotide sequence ID" value="NZ_KQ948213.1"/>
</dbReference>
<dbReference type="EMBL" id="LMWN01000032">
    <property type="protein sequence ID" value="KUN03953.1"/>
    <property type="molecule type" value="Genomic_DNA"/>
</dbReference>
<evidence type="ECO:0000313" key="2">
    <source>
        <dbReference type="EMBL" id="KUN03953.1"/>
    </source>
</evidence>
<name>A0A101P309_9ACTN</name>
<feature type="compositionally biased region" description="Low complexity" evidence="1">
    <location>
        <begin position="1"/>
        <end position="16"/>
    </location>
</feature>
<keyword evidence="3" id="KW-1185">Reference proteome</keyword>
<dbReference type="Proteomes" id="UP000053127">
    <property type="component" value="Unassembled WGS sequence"/>
</dbReference>
<evidence type="ECO:0000313" key="3">
    <source>
        <dbReference type="Proteomes" id="UP000053127"/>
    </source>
</evidence>
<comment type="caution">
    <text evidence="2">The sequence shown here is derived from an EMBL/GenBank/DDBJ whole genome shotgun (WGS) entry which is preliminary data.</text>
</comment>
<gene>
    <name evidence="2" type="ORF">AQI95_21170</name>
</gene>
<feature type="compositionally biased region" description="Basic and acidic residues" evidence="1">
    <location>
        <begin position="110"/>
        <end position="120"/>
    </location>
</feature>
<protein>
    <submittedName>
        <fullName evidence="2">Uncharacterized protein</fullName>
    </submittedName>
</protein>